<dbReference type="InterPro" id="IPR011646">
    <property type="entry name" value="KAP_P-loop"/>
</dbReference>
<sequence length="529" mass="58626">MREEMAQREAAELLRGHRKPRSPHGWGLLVALWLLAFYEPVVTEGHLRRKNLEFIFIRFSAWEFEGCDKLWAGLVTTLCQNIRQHFGALPLSVFHVLGSRPRFASGFSQREWILKKGTCLRLWGLLLVLAVGIAILLVALLVPGIKEHHALKVVGSAVASLSGSSLVLGALSILKNFLVSEKKKIERLTNSDRFASQLGFMSKIRGEVEVLVDFLAFMEVFERRRLRVVLEITSLDLCYPEKVAGVFNAMATLLSDANAPFIFLLAVDPGVIVPCLEQTGCMKGLADNGYLYLNRAVSLPFSIPEMGSRSRLRSVEAAIQTREDLMYRIIAGNVAKSRGAPPAPQPAWREVDSGAVAWIHEAFRCLHDGSDVLSRYLPDNGASVRRIVNTIPITLRLLLHRAGAAGPVSPRAAAAWVVLADRWPCRLSWALQCLEDAGQSDPASDSLEKSLWSVFQEHAGELSALRQPLGKLLRLDGDPELFQAFLGRDFPFSAGEAREFLPVTVNLDHSIRQHMGLLRALQRLGRAAP</sequence>
<dbReference type="OrthoDB" id="10015264at2759"/>
<proteinExistence type="predicted"/>
<feature type="transmembrane region" description="Helical" evidence="1">
    <location>
        <begin position="154"/>
        <end position="174"/>
    </location>
</feature>
<feature type="transmembrane region" description="Helical" evidence="1">
    <location>
        <begin position="120"/>
        <end position="142"/>
    </location>
</feature>
<evidence type="ECO:0000313" key="4">
    <source>
        <dbReference type="Proteomes" id="UP000631391"/>
    </source>
</evidence>
<dbReference type="InterPro" id="IPR052754">
    <property type="entry name" value="NTPase_KAP_P-loop"/>
</dbReference>
<feature type="non-terminal residue" evidence="3">
    <location>
        <position position="529"/>
    </location>
</feature>
<accession>A0A851B3Q9</accession>
<dbReference type="PANTHER" id="PTHR22674">
    <property type="entry name" value="NTPASE, KAP FAMILY P-LOOP DOMAIN-CONTAINING 1"/>
    <property type="match status" value="1"/>
</dbReference>
<dbReference type="Proteomes" id="UP000631391">
    <property type="component" value="Unassembled WGS sequence"/>
</dbReference>
<name>A0A851B3Q9_PICGY</name>
<keyword evidence="4" id="KW-1185">Reference proteome</keyword>
<protein>
    <submittedName>
        <fullName evidence="3">NKPD1 protein</fullName>
    </submittedName>
</protein>
<feature type="domain" description="KAP NTPase" evidence="2">
    <location>
        <begin position="49"/>
        <end position="310"/>
    </location>
</feature>
<keyword evidence="1" id="KW-1133">Transmembrane helix</keyword>
<organism evidence="3 4">
    <name type="scientific">Picathartes gymnocephalus</name>
    <name type="common">White-necked rockfowl</name>
    <dbReference type="NCBI Taxonomy" id="175131"/>
    <lineage>
        <taxon>Eukaryota</taxon>
        <taxon>Metazoa</taxon>
        <taxon>Chordata</taxon>
        <taxon>Craniata</taxon>
        <taxon>Vertebrata</taxon>
        <taxon>Euteleostomi</taxon>
        <taxon>Archelosauria</taxon>
        <taxon>Archosauria</taxon>
        <taxon>Dinosauria</taxon>
        <taxon>Saurischia</taxon>
        <taxon>Theropoda</taxon>
        <taxon>Coelurosauria</taxon>
        <taxon>Aves</taxon>
        <taxon>Neognathae</taxon>
        <taxon>Neoaves</taxon>
        <taxon>Telluraves</taxon>
        <taxon>Australaves</taxon>
        <taxon>Passeriformes</taxon>
        <taxon>Picathartidae</taxon>
        <taxon>Picathartes</taxon>
    </lineage>
</organism>
<feature type="non-terminal residue" evidence="3">
    <location>
        <position position="1"/>
    </location>
</feature>
<evidence type="ECO:0000313" key="3">
    <source>
        <dbReference type="EMBL" id="NWI40549.1"/>
    </source>
</evidence>
<dbReference type="EMBL" id="WEKY01024113">
    <property type="protein sequence ID" value="NWI40549.1"/>
    <property type="molecule type" value="Genomic_DNA"/>
</dbReference>
<reference evidence="3" key="1">
    <citation type="submission" date="2019-10" db="EMBL/GenBank/DDBJ databases">
        <title>Bird 10,000 Genomes (B10K) Project - Family phase.</title>
        <authorList>
            <person name="Zhang G."/>
        </authorList>
    </citation>
    <scope>NUCLEOTIDE SEQUENCE</scope>
    <source>
        <strain evidence="3">B10K-DU-012-30</strain>
        <tissue evidence="3">Muscle</tissue>
    </source>
</reference>
<keyword evidence="1" id="KW-0812">Transmembrane</keyword>
<evidence type="ECO:0000259" key="2">
    <source>
        <dbReference type="Pfam" id="PF07693"/>
    </source>
</evidence>
<dbReference type="Pfam" id="PF07693">
    <property type="entry name" value="KAP_NTPase"/>
    <property type="match status" value="1"/>
</dbReference>
<dbReference type="PANTHER" id="PTHR22674:SF4">
    <property type="entry name" value="NTPASE KAP FAMILY P-LOOP DOMAIN-CONTAINING PROTEIN 1"/>
    <property type="match status" value="1"/>
</dbReference>
<evidence type="ECO:0000256" key="1">
    <source>
        <dbReference type="SAM" id="Phobius"/>
    </source>
</evidence>
<gene>
    <name evidence="3" type="primary">Nkpd1</name>
    <name evidence="3" type="ORF">PICGYM_R14321</name>
</gene>
<dbReference type="AlphaFoldDB" id="A0A851B3Q9"/>
<keyword evidence="1" id="KW-0472">Membrane</keyword>
<comment type="caution">
    <text evidence="3">The sequence shown here is derived from an EMBL/GenBank/DDBJ whole genome shotgun (WGS) entry which is preliminary data.</text>
</comment>